<protein>
    <submittedName>
        <fullName evidence="1">Uncharacterized protein</fullName>
    </submittedName>
</protein>
<proteinExistence type="predicted"/>
<dbReference type="AlphaFoldDB" id="A0AAW3FAK8"/>
<reference evidence="1 2" key="1">
    <citation type="submission" date="2014-04" db="EMBL/GenBank/DDBJ databases">
        <authorList>
            <person name="Bishop-Lilly K.A."/>
            <person name="Broomall S.M."/>
            <person name="Chain P.S."/>
            <person name="Chertkov O."/>
            <person name="Coyne S.R."/>
            <person name="Daligault H.E."/>
            <person name="Davenport K.W."/>
            <person name="Erkkila T."/>
            <person name="Frey K.G."/>
            <person name="Gibbons H.S."/>
            <person name="Gu W."/>
            <person name="Jaissle J."/>
            <person name="Johnson S.L."/>
            <person name="Koroleva G.I."/>
            <person name="Ladner J.T."/>
            <person name="Lo C.-C."/>
            <person name="Minogue T.D."/>
            <person name="Munk C."/>
            <person name="Palacios G.F."/>
            <person name="Redden C.L."/>
            <person name="Rosenzweig C.N."/>
            <person name="Scholz M.B."/>
            <person name="Teshima H."/>
            <person name="Xu Y."/>
        </authorList>
    </citation>
    <scope>NUCLEOTIDE SEQUENCE [LARGE SCALE GENOMIC DNA]</scope>
    <source>
        <strain evidence="2">gladioli</strain>
    </source>
</reference>
<gene>
    <name evidence="1" type="ORF">DM48_8062</name>
</gene>
<dbReference type="EMBL" id="JPGG01000011">
    <property type="protein sequence ID" value="KGC24029.1"/>
    <property type="molecule type" value="Genomic_DNA"/>
</dbReference>
<sequence length="63" mass="6860">MQTQRYKVTVRCLEFPVPVDCYVPAGSSAHARIVADECATRNGLQAVTVLDVGPDDRPVEARS</sequence>
<evidence type="ECO:0000313" key="1">
    <source>
        <dbReference type="EMBL" id="KGC24029.1"/>
    </source>
</evidence>
<organism evidence="1 2">
    <name type="scientific">Burkholderia gladioli</name>
    <name type="common">Pseudomonas marginata</name>
    <name type="synonym">Phytomonas marginata</name>
    <dbReference type="NCBI Taxonomy" id="28095"/>
    <lineage>
        <taxon>Bacteria</taxon>
        <taxon>Pseudomonadati</taxon>
        <taxon>Pseudomonadota</taxon>
        <taxon>Betaproteobacteria</taxon>
        <taxon>Burkholderiales</taxon>
        <taxon>Burkholderiaceae</taxon>
        <taxon>Burkholderia</taxon>
    </lineage>
</organism>
<name>A0AAW3FAK8_BURGA</name>
<comment type="caution">
    <text evidence="1">The sequence shown here is derived from an EMBL/GenBank/DDBJ whole genome shotgun (WGS) entry which is preliminary data.</text>
</comment>
<evidence type="ECO:0000313" key="2">
    <source>
        <dbReference type="Proteomes" id="UP000029590"/>
    </source>
</evidence>
<dbReference type="KEGG" id="bgo:BM43_7593"/>
<accession>A0AAW3FAK8</accession>
<dbReference type="Proteomes" id="UP000029590">
    <property type="component" value="Unassembled WGS sequence"/>
</dbReference>